<evidence type="ECO:0000256" key="1">
    <source>
        <dbReference type="ARBA" id="ARBA00010574"/>
    </source>
</evidence>
<dbReference type="HAMAP" id="MF_01477">
    <property type="entry name" value="Iojap_RsfS"/>
    <property type="match status" value="1"/>
</dbReference>
<dbReference type="GO" id="GO:0005739">
    <property type="term" value="C:mitochondrion"/>
    <property type="evidence" value="ECO:0000318"/>
    <property type="project" value="GO_Central"/>
</dbReference>
<reference evidence="4 5" key="1">
    <citation type="journal article" date="2008" name="Nature">
        <title>The genome of the choanoflagellate Monosiga brevicollis and the origin of metazoans.</title>
        <authorList>
            <consortium name="JGI Sequencing"/>
            <person name="King N."/>
            <person name="Westbrook M.J."/>
            <person name="Young S.L."/>
            <person name="Kuo A."/>
            <person name="Abedin M."/>
            <person name="Chapman J."/>
            <person name="Fairclough S."/>
            <person name="Hellsten U."/>
            <person name="Isogai Y."/>
            <person name="Letunic I."/>
            <person name="Marr M."/>
            <person name="Pincus D."/>
            <person name="Putnam N."/>
            <person name="Rokas A."/>
            <person name="Wright K.J."/>
            <person name="Zuzow R."/>
            <person name="Dirks W."/>
            <person name="Good M."/>
            <person name="Goodstein D."/>
            <person name="Lemons D."/>
            <person name="Li W."/>
            <person name="Lyons J.B."/>
            <person name="Morris A."/>
            <person name="Nichols S."/>
            <person name="Richter D.J."/>
            <person name="Salamov A."/>
            <person name="Bork P."/>
            <person name="Lim W.A."/>
            <person name="Manning G."/>
            <person name="Miller W.T."/>
            <person name="McGinnis W."/>
            <person name="Shapiro H."/>
            <person name="Tjian R."/>
            <person name="Grigoriev I.V."/>
            <person name="Rokhsar D."/>
        </authorList>
    </citation>
    <scope>NUCLEOTIDE SEQUENCE [LARGE SCALE GENOMIC DNA]</scope>
    <source>
        <strain evidence="5">MX1 / ATCC 50154</strain>
    </source>
</reference>
<dbReference type="GO" id="GO:0017148">
    <property type="term" value="P:negative regulation of translation"/>
    <property type="evidence" value="ECO:0000318"/>
    <property type="project" value="GO_Central"/>
</dbReference>
<feature type="region of interest" description="Disordered" evidence="2">
    <location>
        <begin position="262"/>
        <end position="290"/>
    </location>
</feature>
<proteinExistence type="inferred from homology"/>
<feature type="compositionally biased region" description="Polar residues" evidence="2">
    <location>
        <begin position="271"/>
        <end position="290"/>
    </location>
</feature>
<keyword evidence="3" id="KW-0732">Signal</keyword>
<organism evidence="4 5">
    <name type="scientific">Monosiga brevicollis</name>
    <name type="common">Choanoflagellate</name>
    <dbReference type="NCBI Taxonomy" id="81824"/>
    <lineage>
        <taxon>Eukaryota</taxon>
        <taxon>Choanoflagellata</taxon>
        <taxon>Craspedida</taxon>
        <taxon>Salpingoecidae</taxon>
        <taxon>Monosiga</taxon>
    </lineage>
</organism>
<dbReference type="InterPro" id="IPR043519">
    <property type="entry name" value="NT_sf"/>
</dbReference>
<dbReference type="GO" id="GO:0090071">
    <property type="term" value="P:negative regulation of ribosome biogenesis"/>
    <property type="evidence" value="ECO:0000318"/>
    <property type="project" value="GO_Central"/>
</dbReference>
<dbReference type="PANTHER" id="PTHR21043:SF0">
    <property type="entry name" value="MITOCHONDRIAL ASSEMBLY OF RIBOSOMAL LARGE SUBUNIT PROTEIN 1"/>
    <property type="match status" value="1"/>
</dbReference>
<comment type="similarity">
    <text evidence="1">Belongs to the Iojap/RsfS family.</text>
</comment>
<dbReference type="Gene3D" id="3.30.460.10">
    <property type="entry name" value="Beta Polymerase, domain 2"/>
    <property type="match status" value="1"/>
</dbReference>
<dbReference type="NCBIfam" id="TIGR00090">
    <property type="entry name" value="rsfS_iojap_ybeB"/>
    <property type="match status" value="1"/>
</dbReference>
<dbReference type="Proteomes" id="UP000001357">
    <property type="component" value="Unassembled WGS sequence"/>
</dbReference>
<dbReference type="InterPro" id="IPR004394">
    <property type="entry name" value="Iojap/RsfS/C7orf30"/>
</dbReference>
<feature type="chain" id="PRO_5002744811" description="Ribosomal silencing factor RsfS" evidence="3">
    <location>
        <begin position="17"/>
        <end position="290"/>
    </location>
</feature>
<dbReference type="KEGG" id="mbr:MONBRDRAFT_33976"/>
<feature type="region of interest" description="Disordered" evidence="2">
    <location>
        <begin position="115"/>
        <end position="136"/>
    </location>
</feature>
<evidence type="ECO:0008006" key="6">
    <source>
        <dbReference type="Google" id="ProtNLM"/>
    </source>
</evidence>
<dbReference type="STRING" id="81824.A9V8V9"/>
<dbReference type="SUPFAM" id="SSF81301">
    <property type="entry name" value="Nucleotidyltransferase"/>
    <property type="match status" value="1"/>
</dbReference>
<evidence type="ECO:0000313" key="5">
    <source>
        <dbReference type="Proteomes" id="UP000001357"/>
    </source>
</evidence>
<dbReference type="AlphaFoldDB" id="A9V8V9"/>
<protein>
    <recommendedName>
        <fullName evidence="6">Ribosomal silencing factor RsfS</fullName>
    </recommendedName>
</protein>
<feature type="signal peptide" evidence="3">
    <location>
        <begin position="1"/>
        <end position="16"/>
    </location>
</feature>
<evidence type="ECO:0000256" key="3">
    <source>
        <dbReference type="SAM" id="SignalP"/>
    </source>
</evidence>
<evidence type="ECO:0000313" key="4">
    <source>
        <dbReference type="EMBL" id="EDQ86027.1"/>
    </source>
</evidence>
<dbReference type="RefSeq" id="XP_001749221.1">
    <property type="nucleotide sequence ID" value="XM_001749169.1"/>
</dbReference>
<dbReference type="Pfam" id="PF02410">
    <property type="entry name" value="RsfS"/>
    <property type="match status" value="1"/>
</dbReference>
<dbReference type="InParanoid" id="A9V8V9"/>
<dbReference type="GO" id="GO:0043023">
    <property type="term" value="F:ribosomal large subunit binding"/>
    <property type="evidence" value="ECO:0000318"/>
    <property type="project" value="GO_Central"/>
</dbReference>
<keyword evidence="5" id="KW-1185">Reference proteome</keyword>
<sequence length="290" mass="32123">MASWERLWLMAGSAAAAVGRLGVRQQADRRGVVNAQQTTLEELPTDADTSTRRAPIIWSMDDDEEDNDIPFASDVAGLGSDRHNMQTLGLSTQNIEFESIEDLVDSEVVRVVLADPDTKTPGDSAEADSAGQLSDRELTRELERLEEGERGLQVEDVVRSALDMKGDDIFVLEVGGRRREDYDFLVIVSARSKRHLRALAQDAALRHREAAGLGSNTPLSSLIIGHADDYWSIVATGRVMYHMMLPEARSYYQLESLWQGLEDGEEDMPPTSRTGPTAGRNSTHQRPLFI</sequence>
<name>A9V8V9_MONBE</name>
<dbReference type="EMBL" id="CH991569">
    <property type="protein sequence ID" value="EDQ86027.1"/>
    <property type="molecule type" value="Genomic_DNA"/>
</dbReference>
<gene>
    <name evidence="4" type="ORF">MONBRDRAFT_33976</name>
</gene>
<evidence type="ECO:0000256" key="2">
    <source>
        <dbReference type="SAM" id="MobiDB-lite"/>
    </source>
</evidence>
<dbReference type="PANTHER" id="PTHR21043">
    <property type="entry name" value="IOJAP SUPERFAMILY ORTHOLOG"/>
    <property type="match status" value="1"/>
</dbReference>
<dbReference type="GeneID" id="5894403"/>
<accession>A9V8V9</accession>